<evidence type="ECO:0000313" key="3">
    <source>
        <dbReference type="EMBL" id="OFV70559.1"/>
    </source>
</evidence>
<name>A0A1F2PGU9_9FIRM</name>
<dbReference type="Proteomes" id="UP000176244">
    <property type="component" value="Unassembled WGS sequence"/>
</dbReference>
<organism evidence="3 4">
    <name type="scientific">Acetobacterium wieringae</name>
    <dbReference type="NCBI Taxonomy" id="52694"/>
    <lineage>
        <taxon>Bacteria</taxon>
        <taxon>Bacillati</taxon>
        <taxon>Bacillota</taxon>
        <taxon>Clostridia</taxon>
        <taxon>Eubacteriales</taxon>
        <taxon>Eubacteriaceae</taxon>
        <taxon>Acetobacterium</taxon>
    </lineage>
</organism>
<dbReference type="InterPro" id="IPR005151">
    <property type="entry name" value="Tail-specific_protease"/>
</dbReference>
<dbReference type="GO" id="GO:0004175">
    <property type="term" value="F:endopeptidase activity"/>
    <property type="evidence" value="ECO:0007669"/>
    <property type="project" value="TreeGrafter"/>
</dbReference>
<reference evidence="3 4" key="1">
    <citation type="submission" date="2015-09" db="EMBL/GenBank/DDBJ databases">
        <title>Genome sequence of Acetobacterium wieringae DSM 1911.</title>
        <authorList>
            <person name="Poehlein A."/>
            <person name="Bengelsdorf F.R."/>
            <person name="Schiel-Bengelsdorf B."/>
            <person name="Duerre P."/>
            <person name="Daniel R."/>
        </authorList>
    </citation>
    <scope>NUCLEOTIDE SEQUENCE [LARGE SCALE GENOMIC DNA]</scope>
    <source>
        <strain evidence="3 4">DSM 1911</strain>
    </source>
</reference>
<dbReference type="EMBL" id="LKEU01000030">
    <property type="protein sequence ID" value="OFV70559.1"/>
    <property type="molecule type" value="Genomic_DNA"/>
</dbReference>
<dbReference type="SMART" id="SM00245">
    <property type="entry name" value="TSPc"/>
    <property type="match status" value="1"/>
</dbReference>
<dbReference type="Pfam" id="PF03572">
    <property type="entry name" value="Peptidase_S41"/>
    <property type="match status" value="1"/>
</dbReference>
<dbReference type="Gene3D" id="3.30.750.44">
    <property type="match status" value="1"/>
</dbReference>
<dbReference type="GO" id="GO:0006508">
    <property type="term" value="P:proteolysis"/>
    <property type="evidence" value="ECO:0007669"/>
    <property type="project" value="InterPro"/>
</dbReference>
<dbReference type="Gene3D" id="2.30.42.10">
    <property type="match status" value="1"/>
</dbReference>
<dbReference type="Pfam" id="PF14684">
    <property type="entry name" value="Tricorn_C1"/>
    <property type="match status" value="1"/>
</dbReference>
<keyword evidence="1" id="KW-0472">Membrane</keyword>
<proteinExistence type="predicted"/>
<accession>A0A1F2PGU9</accession>
<feature type="transmembrane region" description="Helical" evidence="1">
    <location>
        <begin position="9"/>
        <end position="26"/>
    </location>
</feature>
<comment type="caution">
    <text evidence="3">The sequence shown here is derived from an EMBL/GenBank/DDBJ whole genome shotgun (WGS) entry which is preliminary data.</text>
</comment>
<evidence type="ECO:0000256" key="1">
    <source>
        <dbReference type="SAM" id="Phobius"/>
    </source>
</evidence>
<dbReference type="GO" id="GO:0008236">
    <property type="term" value="F:serine-type peptidase activity"/>
    <property type="evidence" value="ECO:0007669"/>
    <property type="project" value="InterPro"/>
</dbReference>
<dbReference type="OrthoDB" id="9812068at2"/>
<evidence type="ECO:0000259" key="2">
    <source>
        <dbReference type="SMART" id="SM00245"/>
    </source>
</evidence>
<dbReference type="PANTHER" id="PTHR32060:SF30">
    <property type="entry name" value="CARBOXY-TERMINAL PROCESSING PROTEASE CTPA"/>
    <property type="match status" value="1"/>
</dbReference>
<evidence type="ECO:0000313" key="4">
    <source>
        <dbReference type="Proteomes" id="UP000176244"/>
    </source>
</evidence>
<dbReference type="InterPro" id="IPR028204">
    <property type="entry name" value="Tricorn_C1"/>
</dbReference>
<gene>
    <name evidence="3" type="ORF">ACWI_20380</name>
</gene>
<dbReference type="STRING" id="52694.ACWI_20380"/>
<dbReference type="GO" id="GO:0030288">
    <property type="term" value="C:outer membrane-bounded periplasmic space"/>
    <property type="evidence" value="ECO:0007669"/>
    <property type="project" value="TreeGrafter"/>
</dbReference>
<dbReference type="Gene3D" id="3.90.226.10">
    <property type="entry name" value="2-enoyl-CoA Hydratase, Chain A, domain 1"/>
    <property type="match status" value="1"/>
</dbReference>
<dbReference type="SUPFAM" id="SSF50156">
    <property type="entry name" value="PDZ domain-like"/>
    <property type="match status" value="1"/>
</dbReference>
<dbReference type="RefSeq" id="WP_070371337.1">
    <property type="nucleotide sequence ID" value="NZ_LKEU01000030.1"/>
</dbReference>
<keyword evidence="1" id="KW-0812">Transmembrane</keyword>
<dbReference type="CDD" id="cd00136">
    <property type="entry name" value="PDZ_canonical"/>
    <property type="match status" value="1"/>
</dbReference>
<dbReference type="InterPro" id="IPR029045">
    <property type="entry name" value="ClpP/crotonase-like_dom_sf"/>
</dbReference>
<dbReference type="SUPFAM" id="SSF52096">
    <property type="entry name" value="ClpP/crotonase"/>
    <property type="match status" value="1"/>
</dbReference>
<dbReference type="InterPro" id="IPR036034">
    <property type="entry name" value="PDZ_sf"/>
</dbReference>
<dbReference type="PANTHER" id="PTHR32060">
    <property type="entry name" value="TAIL-SPECIFIC PROTEASE"/>
    <property type="match status" value="1"/>
</dbReference>
<keyword evidence="1" id="KW-1133">Transmembrane helix</keyword>
<dbReference type="AlphaFoldDB" id="A0A1F2PGU9"/>
<dbReference type="GO" id="GO:0007165">
    <property type="term" value="P:signal transduction"/>
    <property type="evidence" value="ECO:0007669"/>
    <property type="project" value="TreeGrafter"/>
</dbReference>
<feature type="domain" description="Tail specific protease" evidence="2">
    <location>
        <begin position="242"/>
        <end position="462"/>
    </location>
</feature>
<protein>
    <submittedName>
        <fullName evidence="3">Peptidase family S41</fullName>
    </submittedName>
</protein>
<sequence length="488" mass="52714">MQTREIKKLLAILCIVIVVAGILAYFDRPPTQSEATNDFSDLSWTAAFEALHETLAQEYAFTEWKGIDWDSLHATYAPQIAAAQSSQDFKGYYLTLRAYLNEIPDGHVRVNNLKEIDDLFIGGGYGLALANSSDHNIIISWVDPASQAFAAGLRPGTEVVSWNGQPIRTALDQTETLLCGTSATTEYLNLKKLAYLVRAPIGQPVEIGYLGADEVTLATLVAFDDGGQSLRKNYPDAVVSNKLRDMFVGVDNPDPVPTAMVESQTVADTITYVKIQGELDADLQETGKTQSTLELLRDAIASAKQNGSQGLIIDLRNNIGGLDQMAVDMLGFFYDQPAFYEYQNLYNPATGAFEIQENEDGSVGLTIAPTQPHYGGAVIVLINPKCVSSGEGLAMGLQKLPNVRTLGFYGTNGSFGLAGAEALMPGSLTVHWPSGQSLDEQKNIQLDSRNGSGGVRPDLVIPMTAENAIRIANGEDVELAEAIQVLQN</sequence>